<gene>
    <name evidence="3" type="ORF">CHLRE_10g450750v5</name>
</gene>
<evidence type="ECO:0000256" key="1">
    <source>
        <dbReference type="SAM" id="MobiDB-lite"/>
    </source>
</evidence>
<evidence type="ECO:0000256" key="2">
    <source>
        <dbReference type="SAM" id="Phobius"/>
    </source>
</evidence>
<name>A0A2K3DB55_CHLRE</name>
<proteinExistence type="predicted"/>
<keyword evidence="2" id="KW-1133">Transmembrane helix</keyword>
<evidence type="ECO:0000313" key="3">
    <source>
        <dbReference type="EMBL" id="PNW77764.1"/>
    </source>
</evidence>
<reference evidence="3 4" key="1">
    <citation type="journal article" date="2007" name="Science">
        <title>The Chlamydomonas genome reveals the evolution of key animal and plant functions.</title>
        <authorList>
            <person name="Merchant S.S."/>
            <person name="Prochnik S.E."/>
            <person name="Vallon O."/>
            <person name="Harris E.H."/>
            <person name="Karpowicz S.J."/>
            <person name="Witman G.B."/>
            <person name="Terry A."/>
            <person name="Salamov A."/>
            <person name="Fritz-Laylin L.K."/>
            <person name="Marechal-Drouard L."/>
            <person name="Marshall W.F."/>
            <person name="Qu L.H."/>
            <person name="Nelson D.R."/>
            <person name="Sanderfoot A.A."/>
            <person name="Spalding M.H."/>
            <person name="Kapitonov V.V."/>
            <person name="Ren Q."/>
            <person name="Ferris P."/>
            <person name="Lindquist E."/>
            <person name="Shapiro H."/>
            <person name="Lucas S.M."/>
            <person name="Grimwood J."/>
            <person name="Schmutz J."/>
            <person name="Cardol P."/>
            <person name="Cerutti H."/>
            <person name="Chanfreau G."/>
            <person name="Chen C.L."/>
            <person name="Cognat V."/>
            <person name="Croft M.T."/>
            <person name="Dent R."/>
            <person name="Dutcher S."/>
            <person name="Fernandez E."/>
            <person name="Fukuzawa H."/>
            <person name="Gonzalez-Ballester D."/>
            <person name="Gonzalez-Halphen D."/>
            <person name="Hallmann A."/>
            <person name="Hanikenne M."/>
            <person name="Hippler M."/>
            <person name="Inwood W."/>
            <person name="Jabbari K."/>
            <person name="Kalanon M."/>
            <person name="Kuras R."/>
            <person name="Lefebvre P.A."/>
            <person name="Lemaire S.D."/>
            <person name="Lobanov A.V."/>
            <person name="Lohr M."/>
            <person name="Manuell A."/>
            <person name="Meier I."/>
            <person name="Mets L."/>
            <person name="Mittag M."/>
            <person name="Mittelmeier T."/>
            <person name="Moroney J.V."/>
            <person name="Moseley J."/>
            <person name="Napoli C."/>
            <person name="Nedelcu A.M."/>
            <person name="Niyogi K."/>
            <person name="Novoselov S.V."/>
            <person name="Paulsen I.T."/>
            <person name="Pazour G."/>
            <person name="Purton S."/>
            <person name="Ral J.P."/>
            <person name="Riano-Pachon D.M."/>
            <person name="Riekhof W."/>
            <person name="Rymarquis L."/>
            <person name="Schroda M."/>
            <person name="Stern D."/>
            <person name="Umen J."/>
            <person name="Willows R."/>
            <person name="Wilson N."/>
            <person name="Zimmer S.L."/>
            <person name="Allmer J."/>
            <person name="Balk J."/>
            <person name="Bisova K."/>
            <person name="Chen C.J."/>
            <person name="Elias M."/>
            <person name="Gendler K."/>
            <person name="Hauser C."/>
            <person name="Lamb M.R."/>
            <person name="Ledford H."/>
            <person name="Long J.C."/>
            <person name="Minagawa J."/>
            <person name="Page M.D."/>
            <person name="Pan J."/>
            <person name="Pootakham W."/>
            <person name="Roje S."/>
            <person name="Rose A."/>
            <person name="Stahlberg E."/>
            <person name="Terauchi A.M."/>
            <person name="Yang P."/>
            <person name="Ball S."/>
            <person name="Bowler C."/>
            <person name="Dieckmann C.L."/>
            <person name="Gladyshev V.N."/>
            <person name="Green P."/>
            <person name="Jorgensen R."/>
            <person name="Mayfield S."/>
            <person name="Mueller-Roeber B."/>
            <person name="Rajamani S."/>
            <person name="Sayre R.T."/>
            <person name="Brokstein P."/>
            <person name="Dubchak I."/>
            <person name="Goodstein D."/>
            <person name="Hornick L."/>
            <person name="Huang Y.W."/>
            <person name="Jhaveri J."/>
            <person name="Luo Y."/>
            <person name="Martinez D."/>
            <person name="Ngau W.C."/>
            <person name="Otillar B."/>
            <person name="Poliakov A."/>
            <person name="Porter A."/>
            <person name="Szajkowski L."/>
            <person name="Werner G."/>
            <person name="Zhou K."/>
            <person name="Grigoriev I.V."/>
            <person name="Rokhsar D.S."/>
            <person name="Grossman A.R."/>
        </authorList>
    </citation>
    <scope>NUCLEOTIDE SEQUENCE [LARGE SCALE GENOMIC DNA]</scope>
    <source>
        <strain evidence="4">CC-503</strain>
    </source>
</reference>
<evidence type="ECO:0000313" key="4">
    <source>
        <dbReference type="Proteomes" id="UP000006906"/>
    </source>
</evidence>
<protein>
    <submittedName>
        <fullName evidence="3">Uncharacterized protein</fullName>
    </submittedName>
</protein>
<feature type="transmembrane region" description="Helical" evidence="2">
    <location>
        <begin position="58"/>
        <end position="81"/>
    </location>
</feature>
<sequence length="117" mass="12060">MGAAIIYRIVDWKPSEARQNAEVFVGRACMVVLGGALAMVLSQVLFMMGLLDGHIAQLAGNASTCGMLAGFAGIAVGACLAPPMSSSQHGHGHGHGRSKEAASGQRQDDEEQGQKPA</sequence>
<keyword evidence="4" id="KW-1185">Reference proteome</keyword>
<dbReference type="AlphaFoldDB" id="A0A2K3DB55"/>
<keyword evidence="2" id="KW-0812">Transmembrane</keyword>
<dbReference type="EMBL" id="CM008971">
    <property type="protein sequence ID" value="PNW77764.1"/>
    <property type="molecule type" value="Genomic_DNA"/>
</dbReference>
<dbReference type="OrthoDB" id="544328at2759"/>
<dbReference type="GeneID" id="66055078"/>
<feature type="transmembrane region" description="Helical" evidence="2">
    <location>
        <begin position="24"/>
        <end position="46"/>
    </location>
</feature>
<dbReference type="Gramene" id="PNW77764">
    <property type="protein sequence ID" value="PNW77764"/>
    <property type="gene ID" value="CHLRE_10g450750v5"/>
</dbReference>
<dbReference type="Proteomes" id="UP000006906">
    <property type="component" value="Chromosome 10"/>
</dbReference>
<organism evidence="3 4">
    <name type="scientific">Chlamydomonas reinhardtii</name>
    <name type="common">Chlamydomonas smithii</name>
    <dbReference type="NCBI Taxonomy" id="3055"/>
    <lineage>
        <taxon>Eukaryota</taxon>
        <taxon>Viridiplantae</taxon>
        <taxon>Chlorophyta</taxon>
        <taxon>core chlorophytes</taxon>
        <taxon>Chlorophyceae</taxon>
        <taxon>CS clade</taxon>
        <taxon>Chlamydomonadales</taxon>
        <taxon>Chlamydomonadaceae</taxon>
        <taxon>Chlamydomonas</taxon>
    </lineage>
</organism>
<dbReference type="RefSeq" id="XP_042920359.1">
    <property type="nucleotide sequence ID" value="XM_043066962.1"/>
</dbReference>
<keyword evidence="2" id="KW-0472">Membrane</keyword>
<dbReference type="PaxDb" id="3055-EDP07822"/>
<feature type="region of interest" description="Disordered" evidence="1">
    <location>
        <begin position="84"/>
        <end position="117"/>
    </location>
</feature>
<accession>A0A2K3DB55</accession>
<dbReference type="InParanoid" id="A0A2K3DB55"/>
<dbReference type="KEGG" id="cre:CHLRE_10g450750v5"/>